<feature type="domain" description="PucR C-terminal helix-turn-helix" evidence="2">
    <location>
        <begin position="462"/>
        <end position="518"/>
    </location>
</feature>
<dbReference type="Proteomes" id="UP000824007">
    <property type="component" value="Unassembled WGS sequence"/>
</dbReference>
<dbReference type="InterPro" id="IPR051448">
    <property type="entry name" value="CdaR-like_regulators"/>
</dbReference>
<dbReference type="PANTHER" id="PTHR33744">
    <property type="entry name" value="CARBOHYDRATE DIACID REGULATOR"/>
    <property type="match status" value="1"/>
</dbReference>
<dbReference type="EMBL" id="DXDD01000088">
    <property type="protein sequence ID" value="HIY60395.1"/>
    <property type="molecule type" value="Genomic_DNA"/>
</dbReference>
<comment type="caution">
    <text evidence="3">The sequence shown here is derived from an EMBL/GenBank/DDBJ whole genome shotgun (WGS) entry which is preliminary data.</text>
</comment>
<evidence type="ECO:0000313" key="4">
    <source>
        <dbReference type="Proteomes" id="UP000824007"/>
    </source>
</evidence>
<dbReference type="Pfam" id="PF07905">
    <property type="entry name" value="PucR"/>
    <property type="match status" value="1"/>
</dbReference>
<accession>A0A9D1YNY2</accession>
<proteinExistence type="predicted"/>
<name>A0A9D1YNY2_9FIRM</name>
<gene>
    <name evidence="3" type="ORF">H9831_06935</name>
</gene>
<evidence type="ECO:0000313" key="3">
    <source>
        <dbReference type="EMBL" id="HIY60395.1"/>
    </source>
</evidence>
<reference evidence="3" key="1">
    <citation type="journal article" date="2021" name="PeerJ">
        <title>Extensive microbial diversity within the chicken gut microbiome revealed by metagenomics and culture.</title>
        <authorList>
            <person name="Gilroy R."/>
            <person name="Ravi A."/>
            <person name="Getino M."/>
            <person name="Pursley I."/>
            <person name="Horton D.L."/>
            <person name="Alikhan N.F."/>
            <person name="Baker D."/>
            <person name="Gharbi K."/>
            <person name="Hall N."/>
            <person name="Watson M."/>
            <person name="Adriaenssens E.M."/>
            <person name="Foster-Nyarko E."/>
            <person name="Jarju S."/>
            <person name="Secka A."/>
            <person name="Antonio M."/>
            <person name="Oren A."/>
            <person name="Chaudhuri R.R."/>
            <person name="La Ragione R."/>
            <person name="Hildebrand F."/>
            <person name="Pallen M.J."/>
        </authorList>
    </citation>
    <scope>NUCLEOTIDE SEQUENCE</scope>
    <source>
        <strain evidence="3">ChiSxjej3B15-24422</strain>
    </source>
</reference>
<feature type="domain" description="Purine catabolism PurC-like" evidence="1">
    <location>
        <begin position="7"/>
        <end position="139"/>
    </location>
</feature>
<dbReference type="Gene3D" id="1.10.10.2840">
    <property type="entry name" value="PucR C-terminal helix-turn-helix domain"/>
    <property type="match status" value="1"/>
</dbReference>
<dbReference type="InterPro" id="IPR025736">
    <property type="entry name" value="PucR_C-HTH_dom"/>
</dbReference>
<evidence type="ECO:0000259" key="1">
    <source>
        <dbReference type="Pfam" id="PF07905"/>
    </source>
</evidence>
<dbReference type="Pfam" id="PF13556">
    <property type="entry name" value="HTH_30"/>
    <property type="match status" value="1"/>
</dbReference>
<dbReference type="PANTHER" id="PTHR33744:SF16">
    <property type="entry name" value="CARBOHYDRATE DIACID REGULATOR"/>
    <property type="match status" value="1"/>
</dbReference>
<dbReference type="AlphaFoldDB" id="A0A9D1YNY2"/>
<evidence type="ECO:0000259" key="2">
    <source>
        <dbReference type="Pfam" id="PF13556"/>
    </source>
</evidence>
<reference evidence="3" key="2">
    <citation type="submission" date="2021-04" db="EMBL/GenBank/DDBJ databases">
        <authorList>
            <person name="Gilroy R."/>
        </authorList>
    </citation>
    <scope>NUCLEOTIDE SEQUENCE</scope>
    <source>
        <strain evidence="3">ChiSxjej3B15-24422</strain>
    </source>
</reference>
<organism evidence="3 4">
    <name type="scientific">Candidatus Eisenbergiella pullistercoris</name>
    <dbReference type="NCBI Taxonomy" id="2838555"/>
    <lineage>
        <taxon>Bacteria</taxon>
        <taxon>Bacillati</taxon>
        <taxon>Bacillota</taxon>
        <taxon>Clostridia</taxon>
        <taxon>Lachnospirales</taxon>
        <taxon>Lachnospiraceae</taxon>
        <taxon>Eisenbergiella</taxon>
    </lineage>
</organism>
<protein>
    <submittedName>
        <fullName evidence="3">PucR family transcriptional regulator</fullName>
    </submittedName>
</protein>
<dbReference type="InterPro" id="IPR042070">
    <property type="entry name" value="PucR_C-HTH_sf"/>
</dbReference>
<dbReference type="InterPro" id="IPR012914">
    <property type="entry name" value="PucR_dom"/>
</dbReference>
<sequence>MSLTVAQLMELPCLRRAKVLAGRNGLNRIVSTISVLEYAVPTAMQKKLYDSIEFWGSELVITGFCSVADDVEAQCANIRRLAEAGEVGMILYYVGLIMPRVDPRLIRLADELDFVLICMPENEPSLRYSEVIREVMDAIIRDELDNPSFATDLLEQMTKLPKGQQTARTILRITSDRLRASAVITDAAYHILSAAAWPRTEASACEELVGIAARHTGPENCWEVRERDHLWIYRAELSPGSMKLLIFSERGKIDPLLWKQTAEGVRLSMGVWGKQHDQTDLSELVRAILMDEPIKMRRLGDLYHIDVEALSDMWILKSQTTQKLSRWVKQIRELSGHYADISLCEPYENDILIFPVGKRTLREMDAWAEALARFCRENGAEAKITRCPMLRQTADAKSAYELNHACLEDAIRVFPRRPFFMLSEIEFVKECRRIAEEGKDAVRSRTALLEPLLEGKDGPDIVRTLSVFLLDTNRSVTQTAEQLFVHKNTVKFRLQKAGDLLGFHVGDAAQANGLICALSLLRMLRSDRAD</sequence>